<reference evidence="3 4" key="1">
    <citation type="submission" date="2015-12" db="EMBL/GenBank/DDBJ databases">
        <title>Genome sequence of Thalassospira lucentensis MCCC 1A02072.</title>
        <authorList>
            <person name="Lu L."/>
            <person name="Lai Q."/>
            <person name="Shao Z."/>
            <person name="Qian P."/>
        </authorList>
    </citation>
    <scope>NUCLEOTIDE SEQUENCE [LARGE SCALE GENOMIC DNA]</scope>
    <source>
        <strain evidence="3 4">MCCC 1A02072</strain>
    </source>
</reference>
<dbReference type="GO" id="GO:0009694">
    <property type="term" value="P:jasmonic acid metabolic process"/>
    <property type="evidence" value="ECO:0007669"/>
    <property type="project" value="TreeGrafter"/>
</dbReference>
<dbReference type="GO" id="GO:0009696">
    <property type="term" value="P:salicylic acid metabolic process"/>
    <property type="evidence" value="ECO:0007669"/>
    <property type="project" value="TreeGrafter"/>
</dbReference>
<organism evidence="3 4">
    <name type="scientific">Thalassospira lucentensis</name>
    <dbReference type="NCBI Taxonomy" id="168935"/>
    <lineage>
        <taxon>Bacteria</taxon>
        <taxon>Pseudomonadati</taxon>
        <taxon>Pseudomonadota</taxon>
        <taxon>Alphaproteobacteria</taxon>
        <taxon>Rhodospirillales</taxon>
        <taxon>Thalassospiraceae</taxon>
        <taxon>Thalassospira</taxon>
    </lineage>
</organism>
<evidence type="ECO:0000259" key="2">
    <source>
        <dbReference type="Pfam" id="PF12697"/>
    </source>
</evidence>
<dbReference type="GO" id="GO:0080031">
    <property type="term" value="F:methyl salicylate esterase activity"/>
    <property type="evidence" value="ECO:0007669"/>
    <property type="project" value="TreeGrafter"/>
</dbReference>
<dbReference type="AlphaFoldDB" id="A0A154L276"/>
<protein>
    <recommendedName>
        <fullName evidence="2">AB hydrolase-1 domain-containing protein</fullName>
    </recommendedName>
</protein>
<keyword evidence="1" id="KW-0732">Signal</keyword>
<dbReference type="PANTHER" id="PTHR10992">
    <property type="entry name" value="METHYLESTERASE FAMILY MEMBER"/>
    <property type="match status" value="1"/>
</dbReference>
<evidence type="ECO:0000256" key="1">
    <source>
        <dbReference type="SAM" id="SignalP"/>
    </source>
</evidence>
<feature type="domain" description="AB hydrolase-1" evidence="2">
    <location>
        <begin position="46"/>
        <end position="266"/>
    </location>
</feature>
<dbReference type="PROSITE" id="PS51318">
    <property type="entry name" value="TAT"/>
    <property type="match status" value="1"/>
</dbReference>
<dbReference type="InterPro" id="IPR045889">
    <property type="entry name" value="MES/HNL"/>
</dbReference>
<dbReference type="InterPro" id="IPR000073">
    <property type="entry name" value="AB_hydrolase_1"/>
</dbReference>
<comment type="caution">
    <text evidence="3">The sequence shown here is derived from an EMBL/GenBank/DDBJ whole genome shotgun (WGS) entry which is preliminary data.</text>
</comment>
<dbReference type="InterPro" id="IPR029058">
    <property type="entry name" value="AB_hydrolase_fold"/>
</dbReference>
<dbReference type="Proteomes" id="UP000076335">
    <property type="component" value="Unassembled WGS sequence"/>
</dbReference>
<dbReference type="EMBL" id="LPVY01000021">
    <property type="protein sequence ID" value="KZB62107.1"/>
    <property type="molecule type" value="Genomic_DNA"/>
</dbReference>
<dbReference type="Gene3D" id="3.40.50.1820">
    <property type="entry name" value="alpha/beta hydrolase"/>
    <property type="match status" value="1"/>
</dbReference>
<dbReference type="GO" id="GO:0080030">
    <property type="term" value="F:methyl indole-3-acetate esterase activity"/>
    <property type="evidence" value="ECO:0007669"/>
    <property type="project" value="TreeGrafter"/>
</dbReference>
<accession>A0A154L276</accession>
<dbReference type="GO" id="GO:0080032">
    <property type="term" value="F:methyl jasmonate esterase activity"/>
    <property type="evidence" value="ECO:0007669"/>
    <property type="project" value="TreeGrafter"/>
</dbReference>
<dbReference type="Pfam" id="PF12697">
    <property type="entry name" value="Abhydrolase_6"/>
    <property type="match status" value="1"/>
</dbReference>
<dbReference type="InterPro" id="IPR006311">
    <property type="entry name" value="TAT_signal"/>
</dbReference>
<dbReference type="PANTHER" id="PTHR10992:SF872">
    <property type="entry name" value="METHYLESTERASE 11, CHLOROPLASTIC-RELATED"/>
    <property type="match status" value="1"/>
</dbReference>
<name>A0A154L276_9PROT</name>
<evidence type="ECO:0000313" key="3">
    <source>
        <dbReference type="EMBL" id="KZB62107.1"/>
    </source>
</evidence>
<feature type="signal peptide" evidence="1">
    <location>
        <begin position="1"/>
        <end position="25"/>
    </location>
</feature>
<feature type="chain" id="PRO_5007596791" description="AB hydrolase-1 domain-containing protein" evidence="1">
    <location>
        <begin position="26"/>
        <end position="276"/>
    </location>
</feature>
<evidence type="ECO:0000313" key="4">
    <source>
        <dbReference type="Proteomes" id="UP000076335"/>
    </source>
</evidence>
<gene>
    <name evidence="3" type="ORF">AUP42_03875</name>
</gene>
<sequence length="276" mass="29325">MAMNRRDLIKSAGMMGMLGMASAVAAPAKAADASEGLVGKGASKFILVHGAFHGGWCYGRVAALLRKAGHQVWTPSLSGMAENAHQFSGSINLSTHIEDIVRLIDVEDIDDAVLCGHSYGGMVIAGVADKRLKAIRSIVYLDAFMPADGQSLFDLDAPGAVQAHLNSAANNGGYTIPPIPSSIFRVNEADQAYVDSKCTAQPLATFSERIKLGGDYQRVAKKTFVYAEGWKDISPFGGAYEKAKTDSGFVTHKVPCGHDVMIDMPDHLAKILVDAV</sequence>
<dbReference type="SUPFAM" id="SSF53474">
    <property type="entry name" value="alpha/beta-Hydrolases"/>
    <property type="match status" value="1"/>
</dbReference>
<dbReference type="RefSeq" id="WP_062952686.1">
    <property type="nucleotide sequence ID" value="NZ_LPVY01000021.1"/>
</dbReference>
<proteinExistence type="predicted"/>